<protein>
    <submittedName>
        <fullName evidence="2">Uncharacterized protein</fullName>
    </submittedName>
</protein>
<evidence type="ECO:0000313" key="2">
    <source>
        <dbReference type="EMBL" id="KRY82035.1"/>
    </source>
</evidence>
<name>A0A0V1F9T5_TRIPS</name>
<feature type="signal peptide" evidence="1">
    <location>
        <begin position="1"/>
        <end position="28"/>
    </location>
</feature>
<evidence type="ECO:0000313" key="3">
    <source>
        <dbReference type="Proteomes" id="UP000054995"/>
    </source>
</evidence>
<dbReference type="EMBL" id="JYDT01000190">
    <property type="protein sequence ID" value="KRY82035.1"/>
    <property type="molecule type" value="Genomic_DNA"/>
</dbReference>
<comment type="caution">
    <text evidence="2">The sequence shown here is derived from an EMBL/GenBank/DDBJ whole genome shotgun (WGS) entry which is preliminary data.</text>
</comment>
<dbReference type="AlphaFoldDB" id="A0A0V1F9T5"/>
<gene>
    <name evidence="2" type="ORF">T4D_12549</name>
</gene>
<keyword evidence="3" id="KW-1185">Reference proteome</keyword>
<feature type="chain" id="PRO_5006877817" evidence="1">
    <location>
        <begin position="29"/>
        <end position="80"/>
    </location>
</feature>
<dbReference type="Proteomes" id="UP000054995">
    <property type="component" value="Unassembled WGS sequence"/>
</dbReference>
<organism evidence="2 3">
    <name type="scientific">Trichinella pseudospiralis</name>
    <name type="common">Parasitic roundworm</name>
    <dbReference type="NCBI Taxonomy" id="6337"/>
    <lineage>
        <taxon>Eukaryota</taxon>
        <taxon>Metazoa</taxon>
        <taxon>Ecdysozoa</taxon>
        <taxon>Nematoda</taxon>
        <taxon>Enoplea</taxon>
        <taxon>Dorylaimia</taxon>
        <taxon>Trichinellida</taxon>
        <taxon>Trichinellidae</taxon>
        <taxon>Trichinella</taxon>
    </lineage>
</organism>
<sequence length="80" mass="9026">MKFTAAAFSFSVLDFILLLLLFCYPITGVSRLDQNTQNTAEEIKPVPQFIQKKSAVHPLKWKLLANNAIKNANVPFFANQ</sequence>
<accession>A0A0V1F9T5</accession>
<reference evidence="2 3" key="1">
    <citation type="submission" date="2015-01" db="EMBL/GenBank/DDBJ databases">
        <title>Evolution of Trichinella species and genotypes.</title>
        <authorList>
            <person name="Korhonen P.K."/>
            <person name="Edoardo P."/>
            <person name="Giuseppe L.R."/>
            <person name="Gasser R.B."/>
        </authorList>
    </citation>
    <scope>NUCLEOTIDE SEQUENCE [LARGE SCALE GENOMIC DNA]</scope>
    <source>
        <strain evidence="2">ISS470</strain>
    </source>
</reference>
<keyword evidence="1" id="KW-0732">Signal</keyword>
<evidence type="ECO:0000256" key="1">
    <source>
        <dbReference type="SAM" id="SignalP"/>
    </source>
</evidence>
<proteinExistence type="predicted"/>